<accession>A0A1Q5Q0B7</accession>
<dbReference type="InterPro" id="IPR018117">
    <property type="entry name" value="C5_DNA_meth_AS"/>
</dbReference>
<dbReference type="GO" id="GO:0032259">
    <property type="term" value="P:methylation"/>
    <property type="evidence" value="ECO:0007669"/>
    <property type="project" value="UniProtKB-KW"/>
</dbReference>
<dbReference type="GO" id="GO:0009307">
    <property type="term" value="P:DNA restriction-modification system"/>
    <property type="evidence" value="ECO:0007669"/>
    <property type="project" value="UniProtKB-KW"/>
</dbReference>
<evidence type="ECO:0000256" key="7">
    <source>
        <dbReference type="SAM" id="MobiDB-lite"/>
    </source>
</evidence>
<dbReference type="PANTHER" id="PTHR46098">
    <property type="entry name" value="TRNA (CYTOSINE(38)-C(5))-METHYLTRANSFERASE"/>
    <property type="match status" value="1"/>
</dbReference>
<evidence type="ECO:0000256" key="3">
    <source>
        <dbReference type="ARBA" id="ARBA00022679"/>
    </source>
</evidence>
<sequence>MTALTLGSLFDGSGGFPLAALNVGIRPVWASEVEPFPILVTTTRLPAVTHLGDVNTIDGTVIEPVDIISFGSPCQDLSVAGRQTGLAGSRSGLFFQAVRIIKEMREATNDQYPRFAVWENVPGAFSSNQGADFAAVLTSLIQVVAPSVPDVPVPDTRWADAGTVVAGGCSVAWRVLDAQHFGLAQRRRRIYLVADFAGRSAPEILFEPASLPRNPESGGTQEQDHAHTPEASLGGRSSSVILMDHHPQDSRLTVNSLGVVQTLTARMGNSPTNVPILLDAPEERRVFGLNSIHQSRSGGGHYGYEAEVSKTLDLKGGEPTCNQGGMVILEPVYAASKADYFTRTTKDQAGALLATDYTDPPMVASSSLRPRRLTPVECTRLQGFPDDWCDQLAITDPTDAQLDYWVDVWAEWNRLRGVRPRSRKQVASWLADPTSDSAQYKLWGNGIALPVARHVLERLKNFARARTG</sequence>
<keyword evidence="3 6" id="KW-0808">Transferase</keyword>
<evidence type="ECO:0000256" key="5">
    <source>
        <dbReference type="ARBA" id="ARBA00022747"/>
    </source>
</evidence>
<keyword evidence="9" id="KW-1185">Reference proteome</keyword>
<dbReference type="AlphaFoldDB" id="A0A1Q5Q0B7"/>
<keyword evidence="4 6" id="KW-0949">S-adenosyl-L-methionine</keyword>
<dbReference type="PROSITE" id="PS00094">
    <property type="entry name" value="C5_MTASE_1"/>
    <property type="match status" value="1"/>
</dbReference>
<dbReference type="InterPro" id="IPR029063">
    <property type="entry name" value="SAM-dependent_MTases_sf"/>
</dbReference>
<dbReference type="EC" id="2.1.1.37" evidence="1"/>
<protein>
    <recommendedName>
        <fullName evidence="1">DNA (cytosine-5-)-methyltransferase</fullName>
        <ecNumber evidence="1">2.1.1.37</ecNumber>
    </recommendedName>
</protein>
<feature type="active site" evidence="6">
    <location>
        <position position="74"/>
    </location>
</feature>
<proteinExistence type="inferred from homology"/>
<dbReference type="GO" id="GO:0003886">
    <property type="term" value="F:DNA (cytosine-5-)-methyltransferase activity"/>
    <property type="evidence" value="ECO:0007669"/>
    <property type="project" value="UniProtKB-EC"/>
</dbReference>
<evidence type="ECO:0000256" key="6">
    <source>
        <dbReference type="PROSITE-ProRule" id="PRU01016"/>
    </source>
</evidence>
<dbReference type="SUPFAM" id="SSF53335">
    <property type="entry name" value="S-adenosyl-L-methionine-dependent methyltransferases"/>
    <property type="match status" value="1"/>
</dbReference>
<dbReference type="Gene3D" id="3.90.120.10">
    <property type="entry name" value="DNA Methylase, subunit A, domain 2"/>
    <property type="match status" value="1"/>
</dbReference>
<dbReference type="PRINTS" id="PR00105">
    <property type="entry name" value="C5METTRFRASE"/>
</dbReference>
<dbReference type="Gene3D" id="3.40.50.150">
    <property type="entry name" value="Vaccinia Virus protein VP39"/>
    <property type="match status" value="1"/>
</dbReference>
<dbReference type="OrthoDB" id="9813719at2"/>
<dbReference type="Pfam" id="PF00145">
    <property type="entry name" value="DNA_methylase"/>
    <property type="match status" value="2"/>
</dbReference>
<dbReference type="InterPro" id="IPR001525">
    <property type="entry name" value="C5_MeTfrase"/>
</dbReference>
<comment type="caution">
    <text evidence="8">The sequence shown here is derived from an EMBL/GenBank/DDBJ whole genome shotgun (WGS) entry which is preliminary data.</text>
</comment>
<keyword evidence="2 6" id="KW-0489">Methyltransferase</keyword>
<evidence type="ECO:0000256" key="4">
    <source>
        <dbReference type="ARBA" id="ARBA00022691"/>
    </source>
</evidence>
<gene>
    <name evidence="8" type="ORF">BSZ39_10185</name>
</gene>
<feature type="region of interest" description="Disordered" evidence="7">
    <location>
        <begin position="207"/>
        <end position="234"/>
    </location>
</feature>
<dbReference type="EMBL" id="MQVR01000070">
    <property type="protein sequence ID" value="OKL53304.1"/>
    <property type="molecule type" value="Genomic_DNA"/>
</dbReference>
<reference evidence="9" key="1">
    <citation type="submission" date="2016-12" db="EMBL/GenBank/DDBJ databases">
        <authorList>
            <person name="Meng X."/>
        </authorList>
    </citation>
    <scope>NUCLEOTIDE SEQUENCE [LARGE SCALE GENOMIC DNA]</scope>
    <source>
        <strain evidence="9">DSM 19116</strain>
    </source>
</reference>
<comment type="similarity">
    <text evidence="6">Belongs to the class I-like SAM-binding methyltransferase superfamily. C5-methyltransferase family.</text>
</comment>
<dbReference type="InterPro" id="IPR050750">
    <property type="entry name" value="C5-MTase"/>
</dbReference>
<evidence type="ECO:0000256" key="1">
    <source>
        <dbReference type="ARBA" id="ARBA00011975"/>
    </source>
</evidence>
<name>A0A1Q5Q0B7_9ACTO</name>
<dbReference type="PANTHER" id="PTHR46098:SF1">
    <property type="entry name" value="TRNA (CYTOSINE(38)-C(5))-METHYLTRANSFERASE"/>
    <property type="match status" value="1"/>
</dbReference>
<dbReference type="RefSeq" id="WP_006680351.1">
    <property type="nucleotide sequence ID" value="NZ_MQVR01000070.1"/>
</dbReference>
<evidence type="ECO:0000256" key="2">
    <source>
        <dbReference type="ARBA" id="ARBA00022603"/>
    </source>
</evidence>
<keyword evidence="5" id="KW-0680">Restriction system</keyword>
<evidence type="ECO:0000313" key="8">
    <source>
        <dbReference type="EMBL" id="OKL53304.1"/>
    </source>
</evidence>
<organism evidence="8 9">
    <name type="scientific">Bowdeniella nasicola</name>
    <dbReference type="NCBI Taxonomy" id="208480"/>
    <lineage>
        <taxon>Bacteria</taxon>
        <taxon>Bacillati</taxon>
        <taxon>Actinomycetota</taxon>
        <taxon>Actinomycetes</taxon>
        <taxon>Actinomycetales</taxon>
        <taxon>Actinomycetaceae</taxon>
        <taxon>Bowdeniella</taxon>
    </lineage>
</organism>
<evidence type="ECO:0000313" key="9">
    <source>
        <dbReference type="Proteomes" id="UP000185628"/>
    </source>
</evidence>
<dbReference type="PROSITE" id="PS51679">
    <property type="entry name" value="SAM_MT_C5"/>
    <property type="match status" value="1"/>
</dbReference>
<dbReference type="Proteomes" id="UP000185628">
    <property type="component" value="Unassembled WGS sequence"/>
</dbReference>